<accession>A0A915EJR9</accession>
<dbReference type="WBParaSite" id="jg6104">
    <property type="protein sequence ID" value="jg6104"/>
    <property type="gene ID" value="jg6104"/>
</dbReference>
<comment type="subcellular location">
    <subcellularLocation>
        <location evidence="4">Membrane</location>
        <topology evidence="4">Multi-pass membrane protein</topology>
    </subcellularLocation>
</comment>
<dbReference type="Proteomes" id="UP000887574">
    <property type="component" value="Unplaced"/>
</dbReference>
<feature type="transmembrane region" description="Helical" evidence="4">
    <location>
        <begin position="115"/>
        <end position="134"/>
    </location>
</feature>
<evidence type="ECO:0000256" key="1">
    <source>
        <dbReference type="ARBA" id="ARBA00022692"/>
    </source>
</evidence>
<evidence type="ECO:0000256" key="4">
    <source>
        <dbReference type="RuleBase" id="RU367022"/>
    </source>
</evidence>
<feature type="transmembrane region" description="Helical" evidence="4">
    <location>
        <begin position="140"/>
        <end position="158"/>
    </location>
</feature>
<name>A0A915EJR9_9BILA</name>
<keyword evidence="4" id="KW-0186">Copper</keyword>
<dbReference type="Pfam" id="PF04145">
    <property type="entry name" value="Ctr"/>
    <property type="match status" value="1"/>
</dbReference>
<dbReference type="AlphaFoldDB" id="A0A915EJR9"/>
<evidence type="ECO:0000256" key="2">
    <source>
        <dbReference type="ARBA" id="ARBA00022989"/>
    </source>
</evidence>
<keyword evidence="1 4" id="KW-0812">Transmembrane</keyword>
<evidence type="ECO:0000313" key="6">
    <source>
        <dbReference type="WBParaSite" id="jg6104"/>
    </source>
</evidence>
<protein>
    <recommendedName>
        <fullName evidence="4">Copper transport protein</fullName>
    </recommendedName>
</protein>
<dbReference type="GO" id="GO:0016020">
    <property type="term" value="C:membrane"/>
    <property type="evidence" value="ECO:0007669"/>
    <property type="project" value="UniProtKB-SubCell"/>
</dbReference>
<evidence type="ECO:0000256" key="3">
    <source>
        <dbReference type="ARBA" id="ARBA00023136"/>
    </source>
</evidence>
<comment type="similarity">
    <text evidence="4">Belongs to the copper transporter (Ctr) (TC 1.A.56) family. SLC31A subfamily.</text>
</comment>
<feature type="transmembrane region" description="Helical" evidence="4">
    <location>
        <begin position="56"/>
        <end position="77"/>
    </location>
</feature>
<reference evidence="6" key="1">
    <citation type="submission" date="2022-11" db="UniProtKB">
        <authorList>
            <consortium name="WormBaseParasite"/>
        </authorList>
    </citation>
    <scope>IDENTIFICATION</scope>
</reference>
<dbReference type="PANTHER" id="PTHR12483">
    <property type="entry name" value="SOLUTE CARRIER FAMILY 31 COPPER TRANSPORTERS"/>
    <property type="match status" value="1"/>
</dbReference>
<keyword evidence="2 4" id="KW-1133">Transmembrane helix</keyword>
<dbReference type="PANTHER" id="PTHR12483:SF115">
    <property type="entry name" value="COPPER TRANSPORT PROTEIN"/>
    <property type="match status" value="1"/>
</dbReference>
<evidence type="ECO:0000313" key="5">
    <source>
        <dbReference type="Proteomes" id="UP000887574"/>
    </source>
</evidence>
<keyword evidence="4" id="KW-0187">Copper transport</keyword>
<dbReference type="InterPro" id="IPR007274">
    <property type="entry name" value="Cop_transporter"/>
</dbReference>
<proteinExistence type="inferred from homology"/>
<keyword evidence="5" id="KW-1185">Reference proteome</keyword>
<keyword evidence="4" id="KW-0406">Ion transport</keyword>
<sequence>MIAHNTTHFGFFSSLLHEFFQINTPNRSLPMANVGLLHFSHHEIVLFNFWKVGSTIGLIVSILMIFLIGVLHEAVIVDRIPKAQRLDSTLSSSTSTASGSAFLRHLRRIFNRQRMLQAFLYSIQWTLFFTLVLFVVTFNVWLVAAAILGKSVGYLFFIGSPALEKVERITVGVDNPMLSESRKI</sequence>
<organism evidence="5 6">
    <name type="scientific">Ditylenchus dipsaci</name>
    <dbReference type="NCBI Taxonomy" id="166011"/>
    <lineage>
        <taxon>Eukaryota</taxon>
        <taxon>Metazoa</taxon>
        <taxon>Ecdysozoa</taxon>
        <taxon>Nematoda</taxon>
        <taxon>Chromadorea</taxon>
        <taxon>Rhabditida</taxon>
        <taxon>Tylenchina</taxon>
        <taxon>Tylenchomorpha</taxon>
        <taxon>Sphaerularioidea</taxon>
        <taxon>Anguinidae</taxon>
        <taxon>Anguininae</taxon>
        <taxon>Ditylenchus</taxon>
    </lineage>
</organism>
<keyword evidence="3 4" id="KW-0472">Membrane</keyword>
<keyword evidence="4" id="KW-0813">Transport</keyword>
<dbReference type="GO" id="GO:0005375">
    <property type="term" value="F:copper ion transmembrane transporter activity"/>
    <property type="evidence" value="ECO:0007669"/>
    <property type="project" value="UniProtKB-UniRule"/>
</dbReference>